<sequence>MTQRVTVTAPCPGNRTNYVVIINVAWMCKFGIAHPMNIGSCPIFLHGLDANGNALSRTPNGAAAGQELKPREGKDRFIPPEGSVRIVMSCAKNCTGTAILEYDMPNS</sequence>
<protein>
    <submittedName>
        <fullName evidence="1">Uncharacterized protein</fullName>
    </submittedName>
</protein>
<reference evidence="1 2" key="1">
    <citation type="submission" date="2020-08" db="EMBL/GenBank/DDBJ databases">
        <title>Genomic Encyclopedia of Type Strains, Phase IV (KMG-IV): sequencing the most valuable type-strain genomes for metagenomic binning, comparative biology and taxonomic classification.</title>
        <authorList>
            <person name="Goeker M."/>
        </authorList>
    </citation>
    <scope>NUCLEOTIDE SEQUENCE [LARGE SCALE GENOMIC DNA]</scope>
    <source>
        <strain evidence="1 2">DSM 19979</strain>
    </source>
</reference>
<dbReference type="RefSeq" id="WP_184386243.1">
    <property type="nucleotide sequence ID" value="NZ_JACIDJ010000007.1"/>
</dbReference>
<keyword evidence="2" id="KW-1185">Reference proteome</keyword>
<evidence type="ECO:0000313" key="1">
    <source>
        <dbReference type="EMBL" id="MBB3900020.1"/>
    </source>
</evidence>
<dbReference type="AlphaFoldDB" id="A0A840AHQ7"/>
<accession>A0A840AHQ7</accession>
<evidence type="ECO:0000313" key="2">
    <source>
        <dbReference type="Proteomes" id="UP000553193"/>
    </source>
</evidence>
<comment type="caution">
    <text evidence="1">The sequence shown here is derived from an EMBL/GenBank/DDBJ whole genome shotgun (WGS) entry which is preliminary data.</text>
</comment>
<dbReference type="Proteomes" id="UP000553193">
    <property type="component" value="Unassembled WGS sequence"/>
</dbReference>
<organism evidence="1 2">
    <name type="scientific">Roseococcus suduntuyensis</name>
    <dbReference type="NCBI Taxonomy" id="455361"/>
    <lineage>
        <taxon>Bacteria</taxon>
        <taxon>Pseudomonadati</taxon>
        <taxon>Pseudomonadota</taxon>
        <taxon>Alphaproteobacteria</taxon>
        <taxon>Acetobacterales</taxon>
        <taxon>Roseomonadaceae</taxon>
        <taxon>Roseococcus</taxon>
    </lineage>
</organism>
<proteinExistence type="predicted"/>
<gene>
    <name evidence="1" type="ORF">GGQ83_003487</name>
</gene>
<dbReference type="EMBL" id="JACIDJ010000007">
    <property type="protein sequence ID" value="MBB3900020.1"/>
    <property type="molecule type" value="Genomic_DNA"/>
</dbReference>
<name>A0A840AHQ7_9PROT</name>